<protein>
    <submittedName>
        <fullName evidence="3">Metallophosphoesterase</fullName>
    </submittedName>
</protein>
<keyword evidence="4" id="KW-1185">Reference proteome</keyword>
<dbReference type="RefSeq" id="WP_264776144.1">
    <property type="nucleotide sequence ID" value="NZ_AP026560.1"/>
</dbReference>
<evidence type="ECO:0000259" key="2">
    <source>
        <dbReference type="Pfam" id="PF12850"/>
    </source>
</evidence>
<dbReference type="InterPro" id="IPR029052">
    <property type="entry name" value="Metallo-depent_PP-like"/>
</dbReference>
<evidence type="ECO:0000313" key="4">
    <source>
        <dbReference type="Proteomes" id="UP001064971"/>
    </source>
</evidence>
<dbReference type="PIRSF" id="PIRSF000883">
    <property type="entry name" value="Pesterase_MJ0912"/>
    <property type="match status" value="1"/>
</dbReference>
<dbReference type="InterPro" id="IPR050126">
    <property type="entry name" value="Ap4A_hydrolase"/>
</dbReference>
<dbReference type="Proteomes" id="UP001064971">
    <property type="component" value="Chromosome"/>
</dbReference>
<comment type="similarity">
    <text evidence="1">Belongs to the metallophosphoesterase superfamily. YfcE family.</text>
</comment>
<dbReference type="PANTHER" id="PTHR42850">
    <property type="entry name" value="METALLOPHOSPHOESTERASE"/>
    <property type="match status" value="1"/>
</dbReference>
<dbReference type="Gene3D" id="3.60.21.10">
    <property type="match status" value="1"/>
</dbReference>
<evidence type="ECO:0000256" key="1">
    <source>
        <dbReference type="ARBA" id="ARBA00008950"/>
    </source>
</evidence>
<dbReference type="InterPro" id="IPR024654">
    <property type="entry name" value="Calcineurin-like_PHP_lpxH"/>
</dbReference>
<gene>
    <name evidence="3" type="ORF">DAETH_02430</name>
</gene>
<accession>A0ABN6REH2</accession>
<dbReference type="CDD" id="cd00838">
    <property type="entry name" value="MPP_superfamily"/>
    <property type="match status" value="1"/>
</dbReference>
<dbReference type="PANTHER" id="PTHR42850:SF2">
    <property type="entry name" value="BLL5683 PROTEIN"/>
    <property type="match status" value="1"/>
</dbReference>
<dbReference type="Pfam" id="PF12850">
    <property type="entry name" value="Metallophos_2"/>
    <property type="match status" value="1"/>
</dbReference>
<dbReference type="SUPFAM" id="SSF56300">
    <property type="entry name" value="Metallo-dependent phosphatases"/>
    <property type="match status" value="1"/>
</dbReference>
<dbReference type="InterPro" id="IPR011152">
    <property type="entry name" value="Pesterase_MJ0912"/>
</dbReference>
<sequence length="252" mass="26852">MTAVALLADVHGNLAALEAVLAEPEVRACDEVVFLGDAVMNGPRPAGCLALLMELGLPAVIGNTDLEVLAGADPVAAWARERLSPEGLLFLARLPLTFRPAWEGPGSAQAEGDARDLLLMHASPRSPFDLPILEPHPLGTTFTRASADGELRAMFRGHCAGLSVFGHIHYASWRRLGGQALASVGSVGFPFDGDRRAAYGVVTWRGGGWTLDHRRVSYDSEAVAREVEASGLPFASRSAAMLRQARWLPRPG</sequence>
<feature type="domain" description="Calcineurin-like phosphoesterase" evidence="2">
    <location>
        <begin position="4"/>
        <end position="203"/>
    </location>
</feature>
<organism evidence="3 4">
    <name type="scientific">Deinococcus aetherius</name>
    <dbReference type="NCBI Taxonomy" id="200252"/>
    <lineage>
        <taxon>Bacteria</taxon>
        <taxon>Thermotogati</taxon>
        <taxon>Deinococcota</taxon>
        <taxon>Deinococci</taxon>
        <taxon>Deinococcales</taxon>
        <taxon>Deinococcaceae</taxon>
        <taxon>Deinococcus</taxon>
    </lineage>
</organism>
<proteinExistence type="inferred from homology"/>
<reference evidence="3" key="1">
    <citation type="submission" date="2022-07" db="EMBL/GenBank/DDBJ databases">
        <title>Complete Genome Sequence of the Radioresistant Bacterium Deinococcus aetherius ST0316, Isolated from the Air Dust collected in Lower Stratosphere above Japan.</title>
        <authorList>
            <person name="Satoh K."/>
            <person name="Hagiwara K."/>
            <person name="Katsumata K."/>
            <person name="Kubo A."/>
            <person name="Yokobori S."/>
            <person name="Yamagishi A."/>
            <person name="Oono Y."/>
            <person name="Narumi I."/>
        </authorList>
    </citation>
    <scope>NUCLEOTIDE SEQUENCE</scope>
    <source>
        <strain evidence="3">ST0316</strain>
    </source>
</reference>
<evidence type="ECO:0000313" key="3">
    <source>
        <dbReference type="EMBL" id="BDP40274.1"/>
    </source>
</evidence>
<name>A0ABN6REH2_9DEIO</name>
<dbReference type="EMBL" id="AP026560">
    <property type="protein sequence ID" value="BDP40274.1"/>
    <property type="molecule type" value="Genomic_DNA"/>
</dbReference>